<proteinExistence type="predicted"/>
<dbReference type="GO" id="GO:0005543">
    <property type="term" value="F:phospholipid binding"/>
    <property type="evidence" value="ECO:0007669"/>
    <property type="project" value="TreeGrafter"/>
</dbReference>
<comment type="caution">
    <text evidence="2">The sequence shown here is derived from an EMBL/GenBank/DDBJ whole genome shotgun (WGS) entry which is preliminary data.</text>
</comment>
<protein>
    <submittedName>
        <fullName evidence="2">ABC transporter toluene tolerance protein</fullName>
    </submittedName>
</protein>
<name>A0A0D6P6Q8_9PROT</name>
<dbReference type="InterPro" id="IPR030970">
    <property type="entry name" value="ABC_MlaD"/>
</dbReference>
<dbReference type="GO" id="GO:0005548">
    <property type="term" value="F:phospholipid transporter activity"/>
    <property type="evidence" value="ECO:0007669"/>
    <property type="project" value="TreeGrafter"/>
</dbReference>
<evidence type="ECO:0000313" key="3">
    <source>
        <dbReference type="Proteomes" id="UP000032680"/>
    </source>
</evidence>
<accession>A0A0D6P6Q8</accession>
<dbReference type="NCBIfam" id="TIGR04430">
    <property type="entry name" value="OM_asym_MlaD"/>
    <property type="match status" value="1"/>
</dbReference>
<dbReference type="EMBL" id="BANB01000182">
    <property type="protein sequence ID" value="GAN76883.1"/>
    <property type="molecule type" value="Genomic_DNA"/>
</dbReference>
<reference evidence="2 3" key="1">
    <citation type="submission" date="2012-11" db="EMBL/GenBank/DDBJ databases">
        <title>Whole genome sequence of Acidisphaera rubrifaciens HS-AP3.</title>
        <authorList>
            <person name="Azuma Y."/>
            <person name="Higashiura N."/>
            <person name="Hirakawa H."/>
            <person name="Matsushita K."/>
        </authorList>
    </citation>
    <scope>NUCLEOTIDE SEQUENCE [LARGE SCALE GENOMIC DNA]</scope>
    <source>
        <strain evidence="2 3">HS-AP3</strain>
    </source>
</reference>
<feature type="domain" description="Mce/MlaD" evidence="1">
    <location>
        <begin position="37"/>
        <end position="114"/>
    </location>
</feature>
<keyword evidence="3" id="KW-1185">Reference proteome</keyword>
<dbReference type="PANTHER" id="PTHR33371:SF4">
    <property type="entry name" value="INTERMEMBRANE PHOSPHOLIPID TRANSPORT SYSTEM BINDING PROTEIN MLAD"/>
    <property type="match status" value="1"/>
</dbReference>
<dbReference type="Pfam" id="PF02470">
    <property type="entry name" value="MlaD"/>
    <property type="match status" value="1"/>
</dbReference>
<organism evidence="2 3">
    <name type="scientific">Acidisphaera rubrifaciens HS-AP3</name>
    <dbReference type="NCBI Taxonomy" id="1231350"/>
    <lineage>
        <taxon>Bacteria</taxon>
        <taxon>Pseudomonadati</taxon>
        <taxon>Pseudomonadota</taxon>
        <taxon>Alphaproteobacteria</taxon>
        <taxon>Acetobacterales</taxon>
        <taxon>Acetobacteraceae</taxon>
        <taxon>Acidisphaera</taxon>
    </lineage>
</organism>
<dbReference type="RefSeq" id="WP_241771130.1">
    <property type="nucleotide sequence ID" value="NZ_BANB01000182.1"/>
</dbReference>
<dbReference type="InterPro" id="IPR052336">
    <property type="entry name" value="MlaD_Phospholipid_Transporter"/>
</dbReference>
<evidence type="ECO:0000259" key="1">
    <source>
        <dbReference type="Pfam" id="PF02470"/>
    </source>
</evidence>
<dbReference type="Proteomes" id="UP000032680">
    <property type="component" value="Unassembled WGS sequence"/>
</dbReference>
<gene>
    <name evidence="2" type="ORF">Asru_0182_03</name>
</gene>
<dbReference type="PANTHER" id="PTHR33371">
    <property type="entry name" value="INTERMEMBRANE PHOSPHOLIPID TRANSPORT SYSTEM BINDING PROTEIN MLAD-RELATED"/>
    <property type="match status" value="1"/>
</dbReference>
<sequence length="169" mass="17093">MATRNFAEIATGAVVLLAAAGFLGYAVASSGRTTVTGYPLVARFDHIDGLVVGADVRMAGVKVGSVLSEEIDPQTYQAVVRLDVRDGLAVPKDSAAEVTSDGLLGGKYLSISPGGDTAMLKPGEAFNITQGSVSLEQLLGKFIFSISNKSSAAHNSDAAPAPGGGAAKP</sequence>
<dbReference type="InterPro" id="IPR003399">
    <property type="entry name" value="Mce/MlaD"/>
</dbReference>
<evidence type="ECO:0000313" key="2">
    <source>
        <dbReference type="EMBL" id="GAN76883.1"/>
    </source>
</evidence>
<dbReference type="AlphaFoldDB" id="A0A0D6P6Q8"/>